<dbReference type="Proteomes" id="UP000010475">
    <property type="component" value="Plasmid pCYLST.01"/>
</dbReference>
<feature type="compositionally biased region" description="Polar residues" evidence="1">
    <location>
        <begin position="169"/>
        <end position="178"/>
    </location>
</feature>
<evidence type="ECO:0000256" key="1">
    <source>
        <dbReference type="SAM" id="MobiDB-lite"/>
    </source>
</evidence>
<accession>K9X788</accession>
<feature type="region of interest" description="Disordered" evidence="1">
    <location>
        <begin position="111"/>
        <end position="178"/>
    </location>
</feature>
<keyword evidence="2" id="KW-0614">Plasmid</keyword>
<dbReference type="HOGENOM" id="CLU_952243_0_0_3"/>
<evidence type="ECO:0000313" key="2">
    <source>
        <dbReference type="EMBL" id="AFZ28358.1"/>
    </source>
</evidence>
<name>K9X788_9NOST</name>
<dbReference type="KEGG" id="csg:Cylst_6587"/>
<dbReference type="EMBL" id="CP003643">
    <property type="protein sequence ID" value="AFZ28358.1"/>
    <property type="molecule type" value="Genomic_DNA"/>
</dbReference>
<dbReference type="AlphaFoldDB" id="K9X788"/>
<geneLocation type="plasmid" evidence="2 3">
    <name>pCYLST.01</name>
</geneLocation>
<evidence type="ECO:0000313" key="3">
    <source>
        <dbReference type="Proteomes" id="UP000010475"/>
    </source>
</evidence>
<organism evidence="2 3">
    <name type="scientific">Cylindrospermum stagnale PCC 7417</name>
    <dbReference type="NCBI Taxonomy" id="56107"/>
    <lineage>
        <taxon>Bacteria</taxon>
        <taxon>Bacillati</taxon>
        <taxon>Cyanobacteriota</taxon>
        <taxon>Cyanophyceae</taxon>
        <taxon>Nostocales</taxon>
        <taxon>Nostocaceae</taxon>
        <taxon>Cylindrospermum</taxon>
    </lineage>
</organism>
<proteinExistence type="predicted"/>
<feature type="compositionally biased region" description="Polar residues" evidence="1">
    <location>
        <begin position="111"/>
        <end position="124"/>
    </location>
</feature>
<reference evidence="2 3" key="1">
    <citation type="submission" date="2012-06" db="EMBL/GenBank/DDBJ databases">
        <title>Noncontiguous Finished plasmid 1 of genome of Cylindrospermum stagnale PCC 7417.</title>
        <authorList>
            <consortium name="US DOE Joint Genome Institute"/>
            <person name="Gugger M."/>
            <person name="Coursin T."/>
            <person name="Rippka R."/>
            <person name="Tandeau De Marsac N."/>
            <person name="Huntemann M."/>
            <person name="Wei C.-L."/>
            <person name="Han J."/>
            <person name="Detter J.C."/>
            <person name="Han C."/>
            <person name="Tapia R."/>
            <person name="Davenport K."/>
            <person name="Daligault H."/>
            <person name="Erkkila T."/>
            <person name="Gu W."/>
            <person name="Munk A.C.C."/>
            <person name="Teshima H."/>
            <person name="Xu Y."/>
            <person name="Chain P."/>
            <person name="Chen A."/>
            <person name="Krypides N."/>
            <person name="Mavromatis K."/>
            <person name="Markowitz V."/>
            <person name="Szeto E."/>
            <person name="Ivanova N."/>
            <person name="Mikhailova N."/>
            <person name="Ovchinnikova G."/>
            <person name="Pagani I."/>
            <person name="Pati A."/>
            <person name="Goodwin L."/>
            <person name="Peters L."/>
            <person name="Pitluck S."/>
            <person name="Woyke T."/>
            <person name="Kerfeld C."/>
        </authorList>
    </citation>
    <scope>NUCLEOTIDE SEQUENCE [LARGE SCALE GENOMIC DNA]</scope>
    <source>
        <strain evidence="2 3">PCC 7417</strain>
        <plasmid evidence="3">Plasmid pCYLST.01</plasmid>
    </source>
</reference>
<feature type="compositionally biased region" description="Low complexity" evidence="1">
    <location>
        <begin position="154"/>
        <end position="163"/>
    </location>
</feature>
<dbReference type="PATRIC" id="fig|56107.3.peg.7065"/>
<dbReference type="RefSeq" id="WP_015328400.1">
    <property type="nucleotide sequence ID" value="NC_020050.1"/>
</dbReference>
<sequence>MIPKPQRDDHGKVQGEFYPLQKAELIALRKAKLINNSAYVHFALRYENPYCDRSITIIPKEFATRWQIPESSVYEAIAKLKDSNTINIKSGRITIEWANSQQAEIVENQQADVIDSQQVNNSGNPEKFWESRKNSGNPEKFTESQKNLRNPRKNSGSSENCSPEPSPSKGSNSPQTIQTYSDLKNSLSDGERESFLKFGLEKARKLPKPPELPHKWIETHWEEISAEWMKVQGKIPEIQKQKWKNHPYRDEWLEKIRSLGQFGFYAENRQEEKERREFFKWADANNLIWGQS</sequence>
<keyword evidence="3" id="KW-1185">Reference proteome</keyword>
<protein>
    <submittedName>
        <fullName evidence="2">Uncharacterized protein</fullName>
    </submittedName>
</protein>
<gene>
    <name evidence="2" type="ORF">Cylst_6587</name>
</gene>